<dbReference type="EMBL" id="JAJEPR010000073">
    <property type="protein sequence ID" value="MCC2191570.1"/>
    <property type="molecule type" value="Genomic_DNA"/>
</dbReference>
<evidence type="ECO:0000313" key="6">
    <source>
        <dbReference type="EMBL" id="MCC2191570.1"/>
    </source>
</evidence>
<keyword evidence="3 5" id="KW-1133">Transmembrane helix</keyword>
<feature type="transmembrane region" description="Helical" evidence="5">
    <location>
        <begin position="190"/>
        <end position="213"/>
    </location>
</feature>
<comment type="caution">
    <text evidence="6">The sequence shown here is derived from an EMBL/GenBank/DDBJ whole genome shotgun (WGS) entry which is preliminary data.</text>
</comment>
<keyword evidence="2 5" id="KW-0812">Transmembrane</keyword>
<reference evidence="6 7" key="1">
    <citation type="submission" date="2021-10" db="EMBL/GenBank/DDBJ databases">
        <title>Anaerobic single-cell dispensing facilitates the cultivation of human gut bacteria.</title>
        <authorList>
            <person name="Afrizal A."/>
        </authorList>
    </citation>
    <scope>NUCLEOTIDE SEQUENCE [LARGE SCALE GENOMIC DNA]</scope>
    <source>
        <strain evidence="6 7">CLA-AA-H277</strain>
    </source>
</reference>
<comment type="subcellular location">
    <subcellularLocation>
        <location evidence="1">Membrane</location>
        <topology evidence="1">Multi-pass membrane protein</topology>
    </subcellularLocation>
</comment>
<keyword evidence="7" id="KW-1185">Reference proteome</keyword>
<keyword evidence="4 5" id="KW-0472">Membrane</keyword>
<sequence length="255" mass="28251">MESTMVLKIIIGLIIFLYALRGMRKGFIRTLMSMAFLIMAAVLVYFANPTVSNFLKEKTPVYDVLEDKCRDIFSMKNLSRLSGKKETASEEENDIRTEPTRIEQAKIIDSLALPDLLKTQLAENNNASGYASLAVSGFEGYLAAFMANLVLRVLSYMITFVLAVLILKLLVMTLDIVAELPLLKGVNRVLGLLVGTAQGICVVWILFLILTVMGGTDAGSRILILISQDKVLSVFYDTNIFLKLLMGMFGNLFIS</sequence>
<protein>
    <submittedName>
        <fullName evidence="6">CvpA family protein</fullName>
    </submittedName>
</protein>
<evidence type="ECO:0000256" key="3">
    <source>
        <dbReference type="ARBA" id="ARBA00022989"/>
    </source>
</evidence>
<feature type="transmembrane region" description="Helical" evidence="5">
    <location>
        <begin position="30"/>
        <end position="47"/>
    </location>
</feature>
<organism evidence="6 7">
    <name type="scientific">Fusicatenibacter faecihominis</name>
    <dbReference type="NCBI Taxonomy" id="2881276"/>
    <lineage>
        <taxon>Bacteria</taxon>
        <taxon>Bacillati</taxon>
        <taxon>Bacillota</taxon>
        <taxon>Clostridia</taxon>
        <taxon>Lachnospirales</taxon>
        <taxon>Lachnospiraceae</taxon>
        <taxon>Fusicatenibacter</taxon>
    </lineage>
</organism>
<accession>A0AAE3DWC4</accession>
<name>A0AAE3DWC4_9FIRM</name>
<dbReference type="GO" id="GO:0016020">
    <property type="term" value="C:membrane"/>
    <property type="evidence" value="ECO:0007669"/>
    <property type="project" value="UniProtKB-SubCell"/>
</dbReference>
<evidence type="ECO:0000256" key="5">
    <source>
        <dbReference type="SAM" id="Phobius"/>
    </source>
</evidence>
<proteinExistence type="predicted"/>
<dbReference type="Pfam" id="PF02674">
    <property type="entry name" value="Colicin_V"/>
    <property type="match status" value="2"/>
</dbReference>
<dbReference type="InterPro" id="IPR003825">
    <property type="entry name" value="Colicin-V_CvpA"/>
</dbReference>
<evidence type="ECO:0000256" key="1">
    <source>
        <dbReference type="ARBA" id="ARBA00004141"/>
    </source>
</evidence>
<feature type="transmembrane region" description="Helical" evidence="5">
    <location>
        <begin position="158"/>
        <end position="178"/>
    </location>
</feature>
<evidence type="ECO:0000313" key="7">
    <source>
        <dbReference type="Proteomes" id="UP001197875"/>
    </source>
</evidence>
<evidence type="ECO:0000256" key="4">
    <source>
        <dbReference type="ARBA" id="ARBA00023136"/>
    </source>
</evidence>
<gene>
    <name evidence="6" type="ORF">LKD71_17570</name>
</gene>
<feature type="transmembrane region" description="Helical" evidence="5">
    <location>
        <begin position="234"/>
        <end position="254"/>
    </location>
</feature>
<dbReference type="RefSeq" id="WP_227616379.1">
    <property type="nucleotide sequence ID" value="NZ_JAJEPR010000073.1"/>
</dbReference>
<dbReference type="Proteomes" id="UP001197875">
    <property type="component" value="Unassembled WGS sequence"/>
</dbReference>
<evidence type="ECO:0000256" key="2">
    <source>
        <dbReference type="ARBA" id="ARBA00022692"/>
    </source>
</evidence>
<dbReference type="GO" id="GO:0009403">
    <property type="term" value="P:toxin biosynthetic process"/>
    <property type="evidence" value="ECO:0007669"/>
    <property type="project" value="InterPro"/>
</dbReference>
<dbReference type="AlphaFoldDB" id="A0AAE3DWC4"/>
<feature type="transmembrane region" description="Helical" evidence="5">
    <location>
        <begin position="6"/>
        <end position="23"/>
    </location>
</feature>